<name>A0ABV8VXD8_9BACI</name>
<dbReference type="InterPro" id="IPR009057">
    <property type="entry name" value="Homeodomain-like_sf"/>
</dbReference>
<organism evidence="2 3">
    <name type="scientific">Gracilibacillus marinus</name>
    <dbReference type="NCBI Taxonomy" id="630535"/>
    <lineage>
        <taxon>Bacteria</taxon>
        <taxon>Bacillati</taxon>
        <taxon>Bacillota</taxon>
        <taxon>Bacilli</taxon>
        <taxon>Bacillales</taxon>
        <taxon>Bacillaceae</taxon>
        <taxon>Gracilibacillus</taxon>
    </lineage>
</organism>
<accession>A0ABV8VXD8</accession>
<sequence>MIFDQLQEMFPDAIKATDEMLKNHHHYTWFLTSENDIIGFPKEELTRREEALLHVLLTPYHANEPPTNEREKLWMDLLFHQDMPQTLVDTNVQKFHFVYFSFSDETVDPEGFREAIYGLFPKKTPILWENNHEGVLIIEGEEATDEFLSYSEIIDVLTTDFYMNIQLFVGPTIYELSKAASYYHWIKKCYHITKDINQSVLEYNEAIPYLVLHNLTNEEQELVCESVLYKVREEKELLKTVQVFIESNSNTTLAAKKMFMHRNSLQYRVDKFIEKTGIDIKQFDGAFAVYLCLMLKNKLNI</sequence>
<evidence type="ECO:0000313" key="2">
    <source>
        <dbReference type="EMBL" id="MFC4388650.1"/>
    </source>
</evidence>
<proteinExistence type="predicted"/>
<protein>
    <submittedName>
        <fullName evidence="2">PucR family transcriptional regulator</fullName>
    </submittedName>
</protein>
<gene>
    <name evidence="2" type="ORF">ACFOZ1_12695</name>
</gene>
<dbReference type="InterPro" id="IPR025736">
    <property type="entry name" value="PucR_C-HTH_dom"/>
</dbReference>
<dbReference type="PANTHER" id="PTHR33744">
    <property type="entry name" value="CARBOHYDRATE DIACID REGULATOR"/>
    <property type="match status" value="1"/>
</dbReference>
<dbReference type="Pfam" id="PF13556">
    <property type="entry name" value="HTH_30"/>
    <property type="match status" value="1"/>
</dbReference>
<dbReference type="Proteomes" id="UP001595880">
    <property type="component" value="Unassembled WGS sequence"/>
</dbReference>
<evidence type="ECO:0000259" key="1">
    <source>
        <dbReference type="Pfam" id="PF13556"/>
    </source>
</evidence>
<feature type="domain" description="PucR C-terminal helix-turn-helix" evidence="1">
    <location>
        <begin position="237"/>
        <end position="294"/>
    </location>
</feature>
<dbReference type="SUPFAM" id="SSF46689">
    <property type="entry name" value="Homeodomain-like"/>
    <property type="match status" value="1"/>
</dbReference>
<comment type="caution">
    <text evidence="2">The sequence shown here is derived from an EMBL/GenBank/DDBJ whole genome shotgun (WGS) entry which is preliminary data.</text>
</comment>
<dbReference type="RefSeq" id="WP_390199844.1">
    <property type="nucleotide sequence ID" value="NZ_JBHSDV010000004.1"/>
</dbReference>
<dbReference type="InterPro" id="IPR051448">
    <property type="entry name" value="CdaR-like_regulators"/>
</dbReference>
<reference evidence="3" key="1">
    <citation type="journal article" date="2019" name="Int. J. Syst. Evol. Microbiol.">
        <title>The Global Catalogue of Microorganisms (GCM) 10K type strain sequencing project: providing services to taxonomists for standard genome sequencing and annotation.</title>
        <authorList>
            <consortium name="The Broad Institute Genomics Platform"/>
            <consortium name="The Broad Institute Genome Sequencing Center for Infectious Disease"/>
            <person name="Wu L."/>
            <person name="Ma J."/>
        </authorList>
    </citation>
    <scope>NUCLEOTIDE SEQUENCE [LARGE SCALE GENOMIC DNA]</scope>
    <source>
        <strain evidence="3">KACC 14058</strain>
    </source>
</reference>
<dbReference type="InterPro" id="IPR042070">
    <property type="entry name" value="PucR_C-HTH_sf"/>
</dbReference>
<keyword evidence="3" id="KW-1185">Reference proteome</keyword>
<dbReference type="PANTHER" id="PTHR33744:SF15">
    <property type="entry name" value="CARBOHYDRATE DIACID REGULATOR"/>
    <property type="match status" value="1"/>
</dbReference>
<dbReference type="EMBL" id="JBHSDV010000004">
    <property type="protein sequence ID" value="MFC4388650.1"/>
    <property type="molecule type" value="Genomic_DNA"/>
</dbReference>
<evidence type="ECO:0000313" key="3">
    <source>
        <dbReference type="Proteomes" id="UP001595880"/>
    </source>
</evidence>
<dbReference type="Gene3D" id="1.10.10.2840">
    <property type="entry name" value="PucR C-terminal helix-turn-helix domain"/>
    <property type="match status" value="1"/>
</dbReference>